<feature type="region of interest" description="Disordered" evidence="1">
    <location>
        <begin position="65"/>
        <end position="103"/>
    </location>
</feature>
<evidence type="ECO:0000256" key="1">
    <source>
        <dbReference type="SAM" id="MobiDB-lite"/>
    </source>
</evidence>
<comment type="caution">
    <text evidence="2">The sequence shown here is derived from an EMBL/GenBank/DDBJ whole genome shotgun (WGS) entry which is preliminary data.</text>
</comment>
<gene>
    <name evidence="2" type="ORF">E0H31_35290</name>
</gene>
<feature type="compositionally biased region" description="Basic and acidic residues" evidence="1">
    <location>
        <begin position="65"/>
        <end position="81"/>
    </location>
</feature>
<evidence type="ECO:0000313" key="3">
    <source>
        <dbReference type="Proteomes" id="UP000291866"/>
    </source>
</evidence>
<dbReference type="AlphaFoldDB" id="A0A8G2MNX7"/>
<name>A0A8G2MNX7_RHILV</name>
<proteinExistence type="predicted"/>
<protein>
    <submittedName>
        <fullName evidence="2">Uncharacterized protein</fullName>
    </submittedName>
</protein>
<feature type="compositionally biased region" description="Polar residues" evidence="1">
    <location>
        <begin position="129"/>
        <end position="144"/>
    </location>
</feature>
<dbReference type="Proteomes" id="UP000291866">
    <property type="component" value="Unassembled WGS sequence"/>
</dbReference>
<organism evidence="2 3">
    <name type="scientific">Rhizobium leguminosarum bv. viciae</name>
    <dbReference type="NCBI Taxonomy" id="387"/>
    <lineage>
        <taxon>Bacteria</taxon>
        <taxon>Pseudomonadati</taxon>
        <taxon>Pseudomonadota</taxon>
        <taxon>Alphaproteobacteria</taxon>
        <taxon>Hyphomicrobiales</taxon>
        <taxon>Rhizobiaceae</taxon>
        <taxon>Rhizobium/Agrobacterium group</taxon>
        <taxon>Rhizobium</taxon>
    </lineage>
</organism>
<reference evidence="2 3" key="1">
    <citation type="submission" date="2019-02" db="EMBL/GenBank/DDBJ databases">
        <title>The competitiveness to form nodules shapes the capacities of Rhizobium leguminosarum sv viciae communities to promote symbiosis with specific hosts.</title>
        <authorList>
            <person name="Boivin S."/>
            <person name="Lepetit M."/>
        </authorList>
    </citation>
    <scope>NUCLEOTIDE SEQUENCE [LARGE SCALE GENOMIC DNA]</scope>
    <source>
        <strain evidence="2 3">SPF4F3</strain>
    </source>
</reference>
<evidence type="ECO:0000313" key="2">
    <source>
        <dbReference type="EMBL" id="TBX85196.1"/>
    </source>
</evidence>
<sequence length="144" mass="16263">MHIVVCIKQVPDSAQIRVHPVTNTIISHCRRRYSQPTILLCIGLATSHRPAAEFKVPLSSESVNWHDDQKDRCDQQSKMRSDYNAIPQRRADPSQSFVVNRKGDPVPKIPARWLCKSPLGEVHRRLPRNSGQPESHIQTSGVGL</sequence>
<dbReference type="EMBL" id="SJLU01000033">
    <property type="protein sequence ID" value="TBX85196.1"/>
    <property type="molecule type" value="Genomic_DNA"/>
</dbReference>
<feature type="region of interest" description="Disordered" evidence="1">
    <location>
        <begin position="124"/>
        <end position="144"/>
    </location>
</feature>
<accession>A0A8G2MNX7</accession>